<proteinExistence type="predicted"/>
<dbReference type="Gene3D" id="2.60.40.420">
    <property type="entry name" value="Cupredoxins - blue copper proteins"/>
    <property type="match status" value="1"/>
</dbReference>
<protein>
    <recommendedName>
        <fullName evidence="2">EfeO-type cupredoxin-like domain-containing protein</fullName>
    </recommendedName>
</protein>
<evidence type="ECO:0000313" key="4">
    <source>
        <dbReference type="Proteomes" id="UP001500729"/>
    </source>
</evidence>
<sequence length="121" mass="12523">MTVRARTASLLAVLLLAGCGEQPAEDTAGRITVRAGDQSCELSATTAPAGTIRFDITNTGSQVTEFYLYGEGDRVLGEVEDIAPGLTRELVVDVPRAGGYTTACKPGMQGGGIRGQFTVTG</sequence>
<evidence type="ECO:0000313" key="3">
    <source>
        <dbReference type="EMBL" id="GAA0534298.1"/>
    </source>
</evidence>
<feature type="chain" id="PRO_5045319450" description="EfeO-type cupredoxin-like domain-containing protein" evidence="1">
    <location>
        <begin position="25"/>
        <end position="121"/>
    </location>
</feature>
<reference evidence="4" key="1">
    <citation type="journal article" date="2019" name="Int. J. Syst. Evol. Microbiol.">
        <title>The Global Catalogue of Microorganisms (GCM) 10K type strain sequencing project: providing services to taxonomists for standard genome sequencing and annotation.</title>
        <authorList>
            <consortium name="The Broad Institute Genomics Platform"/>
            <consortium name="The Broad Institute Genome Sequencing Center for Infectious Disease"/>
            <person name="Wu L."/>
            <person name="Ma J."/>
        </authorList>
    </citation>
    <scope>NUCLEOTIDE SEQUENCE [LARGE SCALE GENOMIC DNA]</scope>
    <source>
        <strain evidence="4">JCM 10303</strain>
    </source>
</reference>
<gene>
    <name evidence="3" type="ORF">GCM10009533_36770</name>
</gene>
<name>A0ABP3N5Y7_SACER</name>
<keyword evidence="1" id="KW-0732">Signal</keyword>
<dbReference type="SUPFAM" id="SSF49503">
    <property type="entry name" value="Cupredoxins"/>
    <property type="match status" value="1"/>
</dbReference>
<evidence type="ECO:0000256" key="1">
    <source>
        <dbReference type="SAM" id="SignalP"/>
    </source>
</evidence>
<dbReference type="PROSITE" id="PS51257">
    <property type="entry name" value="PROKAR_LIPOPROTEIN"/>
    <property type="match status" value="1"/>
</dbReference>
<organism evidence="3 4">
    <name type="scientific">Saccharopolyspora erythraea</name>
    <name type="common">Streptomyces erythraeus</name>
    <dbReference type="NCBI Taxonomy" id="1836"/>
    <lineage>
        <taxon>Bacteria</taxon>
        <taxon>Bacillati</taxon>
        <taxon>Actinomycetota</taxon>
        <taxon>Actinomycetes</taxon>
        <taxon>Pseudonocardiales</taxon>
        <taxon>Pseudonocardiaceae</taxon>
        <taxon>Saccharopolyspora</taxon>
    </lineage>
</organism>
<dbReference type="RefSeq" id="WP_009947154.1">
    <property type="nucleotide sequence ID" value="NZ_BAAAGS010000023.1"/>
</dbReference>
<feature type="domain" description="EfeO-type cupredoxin-like" evidence="2">
    <location>
        <begin position="12"/>
        <end position="119"/>
    </location>
</feature>
<dbReference type="Pfam" id="PF13473">
    <property type="entry name" value="Cupredoxin_1"/>
    <property type="match status" value="1"/>
</dbReference>
<evidence type="ECO:0000259" key="2">
    <source>
        <dbReference type="Pfam" id="PF13473"/>
    </source>
</evidence>
<feature type="signal peptide" evidence="1">
    <location>
        <begin position="1"/>
        <end position="24"/>
    </location>
</feature>
<keyword evidence="4" id="KW-1185">Reference proteome</keyword>
<comment type="caution">
    <text evidence="3">The sequence shown here is derived from an EMBL/GenBank/DDBJ whole genome shotgun (WGS) entry which is preliminary data.</text>
</comment>
<dbReference type="EMBL" id="BAAAGS010000023">
    <property type="protein sequence ID" value="GAA0534298.1"/>
    <property type="molecule type" value="Genomic_DNA"/>
</dbReference>
<accession>A0ABP3N5Y7</accession>
<dbReference type="InterPro" id="IPR028096">
    <property type="entry name" value="EfeO_Cupredoxin"/>
</dbReference>
<dbReference type="Proteomes" id="UP001500729">
    <property type="component" value="Unassembled WGS sequence"/>
</dbReference>
<dbReference type="InterPro" id="IPR008972">
    <property type="entry name" value="Cupredoxin"/>
</dbReference>